<feature type="chain" id="PRO_5022880064" evidence="1">
    <location>
        <begin position="32"/>
        <end position="153"/>
    </location>
</feature>
<evidence type="ECO:0000313" key="4">
    <source>
        <dbReference type="Proteomes" id="UP000325187"/>
    </source>
</evidence>
<evidence type="ECO:0000313" key="3">
    <source>
        <dbReference type="EMBL" id="GER00261.1"/>
    </source>
</evidence>
<keyword evidence="4" id="KW-1185">Reference proteome</keyword>
<proteinExistence type="predicted"/>
<feature type="signal peptide" evidence="1">
    <location>
        <begin position="1"/>
        <end position="31"/>
    </location>
</feature>
<comment type="caution">
    <text evidence="3">The sequence shown here is derived from an EMBL/GenBank/DDBJ whole genome shotgun (WGS) entry which is preliminary data.</text>
</comment>
<dbReference type="InterPro" id="IPR025512">
    <property type="entry name" value="DUF4399"/>
</dbReference>
<dbReference type="Pfam" id="PF14347">
    <property type="entry name" value="DUF4399"/>
    <property type="match status" value="1"/>
</dbReference>
<organism evidence="3 4">
    <name type="scientific">Iodidimonas gelatinilytica</name>
    <dbReference type="NCBI Taxonomy" id="1236966"/>
    <lineage>
        <taxon>Bacteria</taxon>
        <taxon>Pseudomonadati</taxon>
        <taxon>Pseudomonadota</taxon>
        <taxon>Alphaproteobacteria</taxon>
        <taxon>Iodidimonadales</taxon>
        <taxon>Iodidimonadaceae</taxon>
        <taxon>Iodidimonas</taxon>
    </lineage>
</organism>
<feature type="domain" description="DUF4399" evidence="2">
    <location>
        <begin position="61"/>
        <end position="153"/>
    </location>
</feature>
<dbReference type="Proteomes" id="UP000325187">
    <property type="component" value="Unassembled WGS sequence"/>
</dbReference>
<keyword evidence="1" id="KW-0732">Signal</keyword>
<gene>
    <name evidence="3" type="ORF">JCM17845_08840</name>
</gene>
<accession>A0A5A7MW40</accession>
<dbReference type="AlphaFoldDB" id="A0A5A7MW40"/>
<reference evidence="3 4" key="1">
    <citation type="submission" date="2019-09" db="EMBL/GenBank/DDBJ databases">
        <title>NBRP : Genome information of microbial organism related human and environment.</title>
        <authorList>
            <person name="Hattori M."/>
            <person name="Oshima K."/>
            <person name="Inaba H."/>
            <person name="Suda W."/>
            <person name="Sakamoto M."/>
            <person name="Iino T."/>
            <person name="Kitahara M."/>
            <person name="Oshida Y."/>
            <person name="Iida T."/>
            <person name="Kudo T."/>
            <person name="Itoh T."/>
            <person name="Ohkuma M."/>
        </authorList>
    </citation>
    <scope>NUCLEOTIDE SEQUENCE [LARGE SCALE GENOMIC DNA]</scope>
    <source>
        <strain evidence="3 4">Mie-1</strain>
    </source>
</reference>
<evidence type="ECO:0000256" key="1">
    <source>
        <dbReference type="SAM" id="SignalP"/>
    </source>
</evidence>
<evidence type="ECO:0000259" key="2">
    <source>
        <dbReference type="Pfam" id="PF14347"/>
    </source>
</evidence>
<dbReference type="RefSeq" id="WP_150001933.1">
    <property type="nucleotide sequence ID" value="NZ_BKCM01000003.1"/>
</dbReference>
<protein>
    <submittedName>
        <fullName evidence="3">Rod shape-determining protein RodA</fullName>
    </submittedName>
</protein>
<dbReference type="EMBL" id="BKCM01000003">
    <property type="protein sequence ID" value="GER00261.1"/>
    <property type="molecule type" value="Genomic_DNA"/>
</dbReference>
<sequence length="153" mass="15993">MAKGLNTKSIGAALAVAVGASLSVISGPAVADHHKASENPVPRAYIVNLEDKQTVTSPVLVIFGLENMGVAPAGVDKPGTGHHHLLINAELSDEDMAYSIPADDQHKHFGGGQTQTTLDLEPGTYTLQLVMGDANHVPLDPPVMSEKITITVK</sequence>
<name>A0A5A7MW40_9PROT</name>